<accession>A0ABT3ZHH2</accession>
<sequence length="583" mass="61358">MSTPPATAQQGSLQATTLAASTRPGQTVDVKVPLAERLRANPRLPLMLAAAAAVAALIVLFMWSRAPDYKVLFSNLSDRDGGAIITALQQMNVPYKFAEGGGAILVPAESVHEARLRLAQQGLPKGGSVGFELMDNQKFGISQFAEQINYQRSLEGELAQTIGAVSSVQSARVHLAIPKSSVFVRDQQKPSASVLLDLYPGRSLSDGQVSAIVHLVATAVPDMPVGNISVVDQNGDLLTSQSTAAGLDASQLKYMQQIEQNTRRRIEAILDPIYGPGNAHAQVSADIDFAQVEQTAETYQPNPGPKDAAVRSQQTSESRDSSSGGGGAGGVPGALSNEPPANPNAPITNVGPNDKAKPGDAASGAAASVTSLSGSTHKDATINYELDRTIRHTAQPMGGVRRLTAAVVVNFHQSVDAKGKITMQPVSAEQLAQTEALVKDAMGFDAKRGDTVNVVNSAFQGPDAVNAPVLPLWKQPEMIELAKQGGKYALIGIVGLYLFFGVLRPSIRKLLRPEPPPAPEVVADVSADAGKPAALADGETAAAPSLEQKVNAHDRDLQFARQIAQQDPKVVATVVKSWISDER</sequence>
<keyword evidence="6 11" id="KW-1133">Transmembrane helix</keyword>
<evidence type="ECO:0000256" key="11">
    <source>
        <dbReference type="SAM" id="Phobius"/>
    </source>
</evidence>
<evidence type="ECO:0000256" key="9">
    <source>
        <dbReference type="PIRNR" id="PIRNR004862"/>
    </source>
</evidence>
<dbReference type="PANTHER" id="PTHR30046:SF0">
    <property type="entry name" value="FLAGELLAR M-RING PROTEIN"/>
    <property type="match status" value="1"/>
</dbReference>
<evidence type="ECO:0000259" key="12">
    <source>
        <dbReference type="Pfam" id="PF01514"/>
    </source>
</evidence>
<evidence type="ECO:0000256" key="3">
    <source>
        <dbReference type="ARBA" id="ARBA00007971"/>
    </source>
</evidence>
<feature type="compositionally biased region" description="Low complexity" evidence="10">
    <location>
        <begin position="361"/>
        <end position="374"/>
    </location>
</feature>
<keyword evidence="7 11" id="KW-0472">Membrane</keyword>
<dbReference type="InterPro" id="IPR045851">
    <property type="entry name" value="AMP-bd_C_sf"/>
</dbReference>
<dbReference type="InterPro" id="IPR013556">
    <property type="entry name" value="Flag_M-ring_C"/>
</dbReference>
<comment type="function">
    <text evidence="9">The M ring may be actively involved in energy transduction.</text>
</comment>
<dbReference type="EMBL" id="JAPMXC010000001">
    <property type="protein sequence ID" value="MCY0385975.1"/>
    <property type="molecule type" value="Genomic_DNA"/>
</dbReference>
<keyword evidence="4" id="KW-1003">Cell membrane</keyword>
<evidence type="ECO:0000256" key="7">
    <source>
        <dbReference type="ARBA" id="ARBA00023136"/>
    </source>
</evidence>
<evidence type="ECO:0000256" key="5">
    <source>
        <dbReference type="ARBA" id="ARBA00022692"/>
    </source>
</evidence>
<evidence type="ECO:0000256" key="8">
    <source>
        <dbReference type="ARBA" id="ARBA00023143"/>
    </source>
</evidence>
<organism evidence="14 15">
    <name type="scientific">Robbsia betulipollinis</name>
    <dbReference type="NCBI Taxonomy" id="2981849"/>
    <lineage>
        <taxon>Bacteria</taxon>
        <taxon>Pseudomonadati</taxon>
        <taxon>Pseudomonadota</taxon>
        <taxon>Betaproteobacteria</taxon>
        <taxon>Burkholderiales</taxon>
        <taxon>Burkholderiaceae</taxon>
        <taxon>Robbsia</taxon>
    </lineage>
</organism>
<dbReference type="InterPro" id="IPR006182">
    <property type="entry name" value="FliF_N_dom"/>
</dbReference>
<name>A0ABT3ZHH2_9BURK</name>
<keyword evidence="14" id="KW-0969">Cilium</keyword>
<proteinExistence type="inferred from homology"/>
<dbReference type="PIRSF" id="PIRSF004862">
    <property type="entry name" value="FliF"/>
    <property type="match status" value="1"/>
</dbReference>
<dbReference type="InterPro" id="IPR043427">
    <property type="entry name" value="YscJ/FliF"/>
</dbReference>
<dbReference type="Pfam" id="PF08345">
    <property type="entry name" value="YscJ_FliF_C"/>
    <property type="match status" value="1"/>
</dbReference>
<feature type="domain" description="Flagellar M-ring N-terminal" evidence="12">
    <location>
        <begin position="65"/>
        <end position="239"/>
    </location>
</feature>
<evidence type="ECO:0000256" key="10">
    <source>
        <dbReference type="SAM" id="MobiDB-lite"/>
    </source>
</evidence>
<evidence type="ECO:0000259" key="13">
    <source>
        <dbReference type="Pfam" id="PF08345"/>
    </source>
</evidence>
<feature type="domain" description="Flagellar M-ring C-terminal" evidence="13">
    <location>
        <begin position="270"/>
        <end position="459"/>
    </location>
</feature>
<reference evidence="14" key="1">
    <citation type="submission" date="2022-11" db="EMBL/GenBank/DDBJ databases">
        <title>Robbsia betulipollinis sp. nov., isolated from pollen of birch (Betula pendula).</title>
        <authorList>
            <person name="Shi H."/>
            <person name="Ambika Manirajan B."/>
            <person name="Ratering S."/>
            <person name="Geissler-Plaum R."/>
            <person name="Schnell S."/>
        </authorList>
    </citation>
    <scope>NUCLEOTIDE SEQUENCE</scope>
    <source>
        <strain evidence="14">Bb-Pol-6</strain>
    </source>
</reference>
<comment type="similarity">
    <text evidence="3 9">Belongs to the FliF family.</text>
</comment>
<feature type="compositionally biased region" description="Gly residues" evidence="10">
    <location>
        <begin position="323"/>
        <end position="332"/>
    </location>
</feature>
<feature type="transmembrane region" description="Helical" evidence="11">
    <location>
        <begin position="44"/>
        <end position="63"/>
    </location>
</feature>
<keyword evidence="15" id="KW-1185">Reference proteome</keyword>
<keyword evidence="5 11" id="KW-0812">Transmembrane</keyword>
<dbReference type="PRINTS" id="PR01009">
    <property type="entry name" value="FLGMRINGFLIF"/>
</dbReference>
<dbReference type="InterPro" id="IPR000067">
    <property type="entry name" value="FlgMring_FliF"/>
</dbReference>
<keyword evidence="14" id="KW-0282">Flagellum</keyword>
<evidence type="ECO:0000256" key="6">
    <source>
        <dbReference type="ARBA" id="ARBA00022989"/>
    </source>
</evidence>
<keyword evidence="14" id="KW-0966">Cell projection</keyword>
<dbReference type="Pfam" id="PF01514">
    <property type="entry name" value="YscJ_FliF"/>
    <property type="match status" value="1"/>
</dbReference>
<dbReference type="NCBIfam" id="TIGR00206">
    <property type="entry name" value="fliF"/>
    <property type="match status" value="1"/>
</dbReference>
<dbReference type="Proteomes" id="UP001082899">
    <property type="component" value="Unassembled WGS sequence"/>
</dbReference>
<dbReference type="RefSeq" id="WP_267845153.1">
    <property type="nucleotide sequence ID" value="NZ_JAPMXC010000001.1"/>
</dbReference>
<dbReference type="Gene3D" id="3.30.300.30">
    <property type="match status" value="1"/>
</dbReference>
<protein>
    <recommendedName>
        <fullName evidence="9">Flagellar M-ring protein</fullName>
    </recommendedName>
</protein>
<feature type="region of interest" description="Disordered" evidence="10">
    <location>
        <begin position="297"/>
        <end position="374"/>
    </location>
</feature>
<feature type="region of interest" description="Disordered" evidence="10">
    <location>
        <begin position="1"/>
        <end position="24"/>
    </location>
</feature>
<evidence type="ECO:0000256" key="2">
    <source>
        <dbReference type="ARBA" id="ARBA00004651"/>
    </source>
</evidence>
<evidence type="ECO:0000313" key="15">
    <source>
        <dbReference type="Proteomes" id="UP001082899"/>
    </source>
</evidence>
<evidence type="ECO:0000256" key="4">
    <source>
        <dbReference type="ARBA" id="ARBA00022475"/>
    </source>
</evidence>
<comment type="subcellular location">
    <subcellularLocation>
        <location evidence="1 9">Bacterial flagellum basal body</location>
    </subcellularLocation>
    <subcellularLocation>
        <location evidence="2">Cell membrane</location>
        <topology evidence="2">Multi-pass membrane protein</topology>
    </subcellularLocation>
</comment>
<dbReference type="PANTHER" id="PTHR30046">
    <property type="entry name" value="FLAGELLAR M-RING PROTEIN"/>
    <property type="match status" value="1"/>
</dbReference>
<evidence type="ECO:0000256" key="1">
    <source>
        <dbReference type="ARBA" id="ARBA00004117"/>
    </source>
</evidence>
<keyword evidence="8 9" id="KW-0975">Bacterial flagellum</keyword>
<gene>
    <name evidence="14" type="primary">fliF</name>
    <name evidence="14" type="ORF">OVY01_01690</name>
</gene>
<evidence type="ECO:0000313" key="14">
    <source>
        <dbReference type="EMBL" id="MCY0385975.1"/>
    </source>
</evidence>
<comment type="caution">
    <text evidence="14">The sequence shown here is derived from an EMBL/GenBank/DDBJ whole genome shotgun (WGS) entry which is preliminary data.</text>
</comment>